<feature type="signal peptide" evidence="1">
    <location>
        <begin position="1"/>
        <end position="22"/>
    </location>
</feature>
<feature type="chain" id="PRO_5032631181" evidence="1">
    <location>
        <begin position="23"/>
        <end position="135"/>
    </location>
</feature>
<organism evidence="2 3">
    <name type="scientific">Pontivivens ytuae</name>
    <dbReference type="NCBI Taxonomy" id="2789856"/>
    <lineage>
        <taxon>Bacteria</taxon>
        <taxon>Pseudomonadati</taxon>
        <taxon>Pseudomonadota</taxon>
        <taxon>Alphaproteobacteria</taxon>
        <taxon>Rhodobacterales</taxon>
        <taxon>Paracoccaceae</taxon>
        <taxon>Pontivivens</taxon>
    </lineage>
</organism>
<dbReference type="Pfam" id="PF16156">
    <property type="entry name" value="DUF4864"/>
    <property type="match status" value="1"/>
</dbReference>
<accession>A0A7S9LUJ0</accession>
<keyword evidence="3" id="KW-1185">Reference proteome</keyword>
<name>A0A7S9LUJ0_9RHOB</name>
<dbReference type="AlphaFoldDB" id="A0A7S9LUJ0"/>
<keyword evidence="1" id="KW-0732">Signal</keyword>
<evidence type="ECO:0000313" key="2">
    <source>
        <dbReference type="EMBL" id="QPH55512.1"/>
    </source>
</evidence>
<dbReference type="RefSeq" id="WP_196104719.1">
    <property type="nucleotide sequence ID" value="NZ_CP064942.1"/>
</dbReference>
<dbReference type="EMBL" id="CP064942">
    <property type="protein sequence ID" value="QPH55512.1"/>
    <property type="molecule type" value="Genomic_DNA"/>
</dbReference>
<dbReference type="Proteomes" id="UP000594800">
    <property type="component" value="Chromosome"/>
</dbReference>
<sequence>MRKFAIATATVVGLLFGSAVQADEAAARDVIVAQLDAFQRDDFEEAFTYASPNIQEIFRTPQRFAAMVRGGYPMVWRPSSVRFGLSEAREDKFYQQVVLGGANGRLFLAEYEFVETDGIWQINGVRLLPDAGVGA</sequence>
<reference evidence="2 3" key="1">
    <citation type="submission" date="2020-11" db="EMBL/GenBank/DDBJ databases">
        <title>Description of Pontivivens ytuae sp. nov. isolated from deep sea sediment of Mariana Trench.</title>
        <authorList>
            <person name="Wang Z."/>
            <person name="Sun Q.-L."/>
            <person name="Xu X.-D."/>
            <person name="Tang Y.-Z."/>
            <person name="Zhang J."/>
        </authorList>
    </citation>
    <scope>NUCLEOTIDE SEQUENCE [LARGE SCALE GENOMIC DNA]</scope>
    <source>
        <strain evidence="2 3">MT2928</strain>
    </source>
</reference>
<evidence type="ECO:0000313" key="3">
    <source>
        <dbReference type="Proteomes" id="UP000594800"/>
    </source>
</evidence>
<gene>
    <name evidence="2" type="ORF">I0K15_07180</name>
</gene>
<dbReference type="InterPro" id="IPR032347">
    <property type="entry name" value="DUF4864"/>
</dbReference>
<proteinExistence type="predicted"/>
<evidence type="ECO:0000256" key="1">
    <source>
        <dbReference type="SAM" id="SignalP"/>
    </source>
</evidence>
<dbReference type="KEGG" id="poz:I0K15_07180"/>
<protein>
    <submittedName>
        <fullName evidence="2">DUF4864 domain-containing protein</fullName>
    </submittedName>
</protein>